<dbReference type="PANTHER" id="PTHR45994:SF1">
    <property type="entry name" value="FI21225P1"/>
    <property type="match status" value="1"/>
</dbReference>
<dbReference type="Gene3D" id="1.25.10.10">
    <property type="entry name" value="Leucine-rich Repeat Variant"/>
    <property type="match status" value="3"/>
</dbReference>
<evidence type="ECO:0000256" key="4">
    <source>
        <dbReference type="ARBA" id="ARBA00022541"/>
    </source>
</evidence>
<dbReference type="InterPro" id="IPR011989">
    <property type="entry name" value="ARM-like"/>
</dbReference>
<proteinExistence type="predicted"/>
<organism evidence="11">
    <name type="scientific">Haemonchus placei</name>
    <name type="common">Barber's pole worm</name>
    <dbReference type="NCBI Taxonomy" id="6290"/>
    <lineage>
        <taxon>Eukaryota</taxon>
        <taxon>Metazoa</taxon>
        <taxon>Ecdysozoa</taxon>
        <taxon>Nematoda</taxon>
        <taxon>Chromadorea</taxon>
        <taxon>Rhabditida</taxon>
        <taxon>Rhabditina</taxon>
        <taxon>Rhabditomorpha</taxon>
        <taxon>Strongyloidea</taxon>
        <taxon>Trichostrongylidae</taxon>
        <taxon>Haemonchus</taxon>
    </lineage>
</organism>
<dbReference type="OrthoDB" id="199930at2759"/>
<name>A0A0N4WHT4_HAEPC</name>
<dbReference type="GO" id="GO:0007517">
    <property type="term" value="P:muscle organ development"/>
    <property type="evidence" value="ECO:0007669"/>
    <property type="project" value="UniProtKB-KW"/>
</dbReference>
<evidence type="ECO:0000313" key="11">
    <source>
        <dbReference type="WBParaSite" id="HPLM_0001047001-mRNA-1"/>
    </source>
</evidence>
<keyword evidence="2" id="KW-0217">Developmental protein</keyword>
<keyword evidence="5" id="KW-0221">Differentiation</keyword>
<dbReference type="PROSITE" id="PS50005">
    <property type="entry name" value="TPR"/>
    <property type="match status" value="2"/>
</dbReference>
<dbReference type="SUPFAM" id="SSF48371">
    <property type="entry name" value="ARM repeat"/>
    <property type="match status" value="1"/>
</dbReference>
<dbReference type="GO" id="GO:0051879">
    <property type="term" value="F:Hsp90 protein binding"/>
    <property type="evidence" value="ECO:0007669"/>
    <property type="project" value="TreeGrafter"/>
</dbReference>
<dbReference type="GO" id="GO:0048471">
    <property type="term" value="C:perinuclear region of cytoplasm"/>
    <property type="evidence" value="ECO:0007669"/>
    <property type="project" value="UniProtKB-SubCell"/>
</dbReference>
<feature type="domain" description="UNC-45/Cro1/She4 central" evidence="8">
    <location>
        <begin position="318"/>
        <end position="435"/>
    </location>
</feature>
<feature type="repeat" description="TPR" evidence="7">
    <location>
        <begin position="81"/>
        <end position="114"/>
    </location>
</feature>
<keyword evidence="10" id="KW-1185">Reference proteome</keyword>
<dbReference type="STRING" id="6290.A0A0N4WHT4"/>
<keyword evidence="7" id="KW-0802">TPR repeat</keyword>
<evidence type="ECO:0000313" key="9">
    <source>
        <dbReference type="EMBL" id="VDO40269.1"/>
    </source>
</evidence>
<dbReference type="InterPro" id="IPR011990">
    <property type="entry name" value="TPR-like_helical_dom_sf"/>
</dbReference>
<accession>A0A0N4WHT4</accession>
<gene>
    <name evidence="9" type="ORF">HPLM_LOCUS10462</name>
</gene>
<dbReference type="EMBL" id="UZAF01017305">
    <property type="protein sequence ID" value="VDO40269.1"/>
    <property type="molecule type" value="Genomic_DNA"/>
</dbReference>
<comment type="subcellular location">
    <subcellularLocation>
        <location evidence="1">Cytoplasm</location>
        <location evidence="1">Perinuclear region</location>
    </subcellularLocation>
</comment>
<dbReference type="PANTHER" id="PTHR45994">
    <property type="entry name" value="FI21225P1"/>
    <property type="match status" value="1"/>
</dbReference>
<feature type="repeat" description="TPR" evidence="7">
    <location>
        <begin position="8"/>
        <end position="41"/>
    </location>
</feature>
<keyword evidence="6" id="KW-0143">Chaperone</keyword>
<keyword evidence="4" id="KW-0517">Myogenesis</keyword>
<sequence>MVAQLESAESLKDAGNCALKRGEYSKANEYYTDALQLTNENDKELRAVLYRNRSLLRLKQNDFEGAESDATKAIEYNGADVKALYRRALAREHLGNVAAAFKDAKEALRLNPKDKSISELLQRLAIISNEKVEKTTSMDNRVKDMKVLAFEGSAKDKEQKLQAFNNLLVLSRESEAGAAKTWQMGKVVPALLGVAEDINETLEISVCAVRIVDELIKDHNRALYFLSMHDNDGFRSARRVCRLMCARDAKEYVNVAGSIIQRIFNALVKMDRANDIKPDPKVAEANKLWIIRVIVELEYMLKDKTVAAIALDNKTGMYKLKVYSFFNNLLARVINDPDGNEYRIKLAAYLMTLLQGPVDIGMKLIKNDRVNNVMLQMAESTNHLVQSIAAELIVMTVVDYEQATSTLKIGLPTLRKLYGSDDDAVKVRALAGLCKCAAAGSDDTSRATMKEGTSLELARACKKFLLDDEEYSTDVRRFACEGLSYLSLDADVKEWIVEDSLLLRALSCLAQSAGAHCVFALANIYVNLTNSYDKPEVDEELVKLAEFAQHHVPEVHPKDTVEFVEKRVRCLVEEGAVAACVAVGKTESHKALELIARAMLAFSEQEDLRGCIISEGGIKLCLRLTNGATATGKIMAAHAIAKLGANTDPQIAFPGQRACEVVKPLCELLHPHIVGELNYDALLTLTNLASISDSVRRRILKEKAIPRIEEFWFMTDHEHLRCAAAELLLNLLFLDDIYKATVEPGTDKLKLWVLYAAEENERLARAAAAAFAMLTENVDADRRIFAEIESWPEVLKKIAMHEDSEAQRRGLIGVANIMESDEKLCSEVVAVRHLSKIPSEL</sequence>
<protein>
    <submittedName>
        <fullName evidence="11">TPR_REGION domain-containing protein</fullName>
    </submittedName>
</protein>
<evidence type="ECO:0000256" key="1">
    <source>
        <dbReference type="ARBA" id="ARBA00004556"/>
    </source>
</evidence>
<evidence type="ECO:0000313" key="10">
    <source>
        <dbReference type="Proteomes" id="UP000268014"/>
    </source>
</evidence>
<dbReference type="Pfam" id="PF11701">
    <property type="entry name" value="UNC45-central"/>
    <property type="match status" value="1"/>
</dbReference>
<dbReference type="SMART" id="SM00028">
    <property type="entry name" value="TPR"/>
    <property type="match status" value="3"/>
</dbReference>
<evidence type="ECO:0000259" key="8">
    <source>
        <dbReference type="Pfam" id="PF11701"/>
    </source>
</evidence>
<dbReference type="InterPro" id="IPR024660">
    <property type="entry name" value="UCS_central_dom"/>
</dbReference>
<dbReference type="OMA" id="DTQTRRW"/>
<evidence type="ECO:0000256" key="2">
    <source>
        <dbReference type="ARBA" id="ARBA00022473"/>
    </source>
</evidence>
<dbReference type="Gene3D" id="1.25.40.10">
    <property type="entry name" value="Tetratricopeptide repeat domain"/>
    <property type="match status" value="1"/>
</dbReference>
<evidence type="ECO:0000256" key="6">
    <source>
        <dbReference type="ARBA" id="ARBA00023186"/>
    </source>
</evidence>
<keyword evidence="3" id="KW-0963">Cytoplasm</keyword>
<evidence type="ECO:0000256" key="7">
    <source>
        <dbReference type="PROSITE-ProRule" id="PRU00339"/>
    </source>
</evidence>
<evidence type="ECO:0000256" key="5">
    <source>
        <dbReference type="ARBA" id="ARBA00022782"/>
    </source>
</evidence>
<dbReference type="GO" id="GO:0030154">
    <property type="term" value="P:cell differentiation"/>
    <property type="evidence" value="ECO:0007669"/>
    <property type="project" value="UniProtKB-KW"/>
</dbReference>
<reference evidence="9 10" key="2">
    <citation type="submission" date="2018-11" db="EMBL/GenBank/DDBJ databases">
        <authorList>
            <consortium name="Pathogen Informatics"/>
        </authorList>
    </citation>
    <scope>NUCLEOTIDE SEQUENCE [LARGE SCALE GENOMIC DNA]</scope>
    <source>
        <strain evidence="9 10">MHpl1</strain>
    </source>
</reference>
<dbReference type="AlphaFoldDB" id="A0A0N4WHT4"/>
<dbReference type="InterPro" id="IPR019734">
    <property type="entry name" value="TPR_rpt"/>
</dbReference>
<dbReference type="WBParaSite" id="HPLM_0001047001-mRNA-1">
    <property type="protein sequence ID" value="HPLM_0001047001-mRNA-1"/>
    <property type="gene ID" value="HPLM_0001047001"/>
</dbReference>
<reference evidence="11" key="1">
    <citation type="submission" date="2017-02" db="UniProtKB">
        <authorList>
            <consortium name="WormBaseParasite"/>
        </authorList>
    </citation>
    <scope>IDENTIFICATION</scope>
</reference>
<evidence type="ECO:0000256" key="3">
    <source>
        <dbReference type="ARBA" id="ARBA00022490"/>
    </source>
</evidence>
<dbReference type="SUPFAM" id="SSF48452">
    <property type="entry name" value="TPR-like"/>
    <property type="match status" value="1"/>
</dbReference>
<dbReference type="Proteomes" id="UP000268014">
    <property type="component" value="Unassembled WGS sequence"/>
</dbReference>
<dbReference type="InterPro" id="IPR016024">
    <property type="entry name" value="ARM-type_fold"/>
</dbReference>